<dbReference type="Proteomes" id="UP000251714">
    <property type="component" value="Unassembled WGS sequence"/>
</dbReference>
<accession>A0A365MW88</accession>
<evidence type="ECO:0000313" key="1">
    <source>
        <dbReference type="EMBL" id="RBA12811.1"/>
    </source>
</evidence>
<comment type="caution">
    <text evidence="1">The sequence shown here is derived from an EMBL/GenBank/DDBJ whole genome shotgun (WGS) entry which is preliminary data.</text>
</comment>
<evidence type="ECO:0000313" key="2">
    <source>
        <dbReference type="Proteomes" id="UP000251714"/>
    </source>
</evidence>
<proteinExistence type="predicted"/>
<dbReference type="EMBL" id="PKMI01000037">
    <property type="protein sequence ID" value="RBA12811.1"/>
    <property type="molecule type" value="Genomic_DNA"/>
</dbReference>
<reference evidence="1 2" key="1">
    <citation type="submission" date="2017-12" db="EMBL/GenBank/DDBJ databases">
        <title>Genome sequence of the mycotoxigenic crop pathogen Fusarium proliferatum, strain ITEM 2341 from Date Palm.</title>
        <authorList>
            <person name="Almiman B.F."/>
            <person name="Shittu T.A."/>
            <person name="Muthumeenakshi S."/>
            <person name="Baroncelli R."/>
            <person name="Sreenivasaprasada S."/>
        </authorList>
    </citation>
    <scope>NUCLEOTIDE SEQUENCE [LARGE SCALE GENOMIC DNA]</scope>
    <source>
        <strain evidence="1 2">ITEM 2341</strain>
    </source>
</reference>
<dbReference type="AlphaFoldDB" id="A0A365MW88"/>
<protein>
    <submittedName>
        <fullName evidence="1">Uncharacterized protein</fullName>
    </submittedName>
</protein>
<organism evidence="1 2">
    <name type="scientific">Gibberella intermedia</name>
    <name type="common">Bulb rot disease fungus</name>
    <name type="synonym">Fusarium proliferatum</name>
    <dbReference type="NCBI Taxonomy" id="948311"/>
    <lineage>
        <taxon>Eukaryota</taxon>
        <taxon>Fungi</taxon>
        <taxon>Dikarya</taxon>
        <taxon>Ascomycota</taxon>
        <taxon>Pezizomycotina</taxon>
        <taxon>Sordariomycetes</taxon>
        <taxon>Hypocreomycetidae</taxon>
        <taxon>Hypocreales</taxon>
        <taxon>Nectriaceae</taxon>
        <taxon>Fusarium</taxon>
        <taxon>Fusarium fujikuroi species complex</taxon>
    </lineage>
</organism>
<gene>
    <name evidence="1" type="ORF">FPRO05_14087</name>
</gene>
<name>A0A365MW88_GIBIN</name>
<sequence>MFEPNECCGDPTRFSQAQSDQLNTRSTVILDAMASTGLSANEDMQALLQDGFVYVQDPVSGHRVDEMERNAIPFASHRGFEFFKVNVLDQPRIRDVLDSSFEWYGLGLYRSFGAVPGDYSFRQSDPGSDIESLLIQFWKEGSKITFWRESHKKHLPTTKGENNLWRVPRIALQNRGLVPVEVTFERGGYSIRDTRVIVAVSEGSAITFEMATREVMKKWWTPMKLPKSLQKMVQSMEAPNFGMNVTYLEDEET</sequence>